<keyword evidence="16" id="KW-1185">Reference proteome</keyword>
<dbReference type="InterPro" id="IPR003594">
    <property type="entry name" value="HATPase_dom"/>
</dbReference>
<keyword evidence="10" id="KW-1133">Transmembrane helix</keyword>
<dbReference type="SMART" id="SM00387">
    <property type="entry name" value="HATPase_c"/>
    <property type="match status" value="1"/>
</dbReference>
<evidence type="ECO:0000313" key="15">
    <source>
        <dbReference type="EMBL" id="SSC65114.1"/>
    </source>
</evidence>
<dbReference type="InterPro" id="IPR013727">
    <property type="entry name" value="2CSK_N"/>
</dbReference>
<dbReference type="InterPro" id="IPR004358">
    <property type="entry name" value="Sig_transdc_His_kin-like_C"/>
</dbReference>
<proteinExistence type="predicted"/>
<dbReference type="PROSITE" id="PS50109">
    <property type="entry name" value="HIS_KIN"/>
    <property type="match status" value="1"/>
</dbReference>
<dbReference type="Proteomes" id="UP000254764">
    <property type="component" value="Unassembled WGS sequence"/>
</dbReference>
<dbReference type="InterPro" id="IPR036890">
    <property type="entry name" value="HATPase_C_sf"/>
</dbReference>
<feature type="domain" description="HAMP" evidence="14">
    <location>
        <begin position="182"/>
        <end position="234"/>
    </location>
</feature>
<dbReference type="InterPro" id="IPR003660">
    <property type="entry name" value="HAMP_dom"/>
</dbReference>
<evidence type="ECO:0000259" key="13">
    <source>
        <dbReference type="PROSITE" id="PS50109"/>
    </source>
</evidence>
<evidence type="ECO:0000256" key="3">
    <source>
        <dbReference type="ARBA" id="ARBA00012438"/>
    </source>
</evidence>
<evidence type="ECO:0000259" key="14">
    <source>
        <dbReference type="PROSITE" id="PS50885"/>
    </source>
</evidence>
<dbReference type="InterPro" id="IPR003661">
    <property type="entry name" value="HisK_dim/P_dom"/>
</dbReference>
<dbReference type="PANTHER" id="PTHR45436:SF14">
    <property type="entry name" value="SENSOR PROTEIN QSEC"/>
    <property type="match status" value="1"/>
</dbReference>
<dbReference type="CDD" id="cd00082">
    <property type="entry name" value="HisKA"/>
    <property type="match status" value="1"/>
</dbReference>
<dbReference type="PRINTS" id="PR00344">
    <property type="entry name" value="BCTRLSENSOR"/>
</dbReference>
<keyword evidence="7" id="KW-0547">Nucleotide-binding</keyword>
<dbReference type="PANTHER" id="PTHR45436">
    <property type="entry name" value="SENSOR HISTIDINE KINASE YKOH"/>
    <property type="match status" value="1"/>
</dbReference>
<keyword evidence="4" id="KW-0597">Phosphoprotein</keyword>
<keyword evidence="12" id="KW-0472">Membrane</keyword>
<evidence type="ECO:0000313" key="16">
    <source>
        <dbReference type="Proteomes" id="UP000254764"/>
    </source>
</evidence>
<dbReference type="Pfam" id="PF00512">
    <property type="entry name" value="HisKA"/>
    <property type="match status" value="1"/>
</dbReference>
<comment type="catalytic activity">
    <reaction evidence="1">
        <text>ATP + protein L-histidine = ADP + protein N-phospho-L-histidine.</text>
        <dbReference type="EC" id="2.7.13.3"/>
    </reaction>
</comment>
<keyword evidence="8" id="KW-0418">Kinase</keyword>
<dbReference type="InterPro" id="IPR050428">
    <property type="entry name" value="TCS_sensor_his_kinase"/>
</dbReference>
<accession>A0A376ABH4</accession>
<evidence type="ECO:0000256" key="1">
    <source>
        <dbReference type="ARBA" id="ARBA00000085"/>
    </source>
</evidence>
<dbReference type="SUPFAM" id="SSF47384">
    <property type="entry name" value="Homodimeric domain of signal transducing histidine kinase"/>
    <property type="match status" value="1"/>
</dbReference>
<protein>
    <recommendedName>
        <fullName evidence="3">histidine kinase</fullName>
        <ecNumber evidence="3">2.7.13.3</ecNumber>
    </recommendedName>
</protein>
<dbReference type="Gene3D" id="3.30.565.10">
    <property type="entry name" value="Histidine kinase-like ATPase, C-terminal domain"/>
    <property type="match status" value="1"/>
</dbReference>
<evidence type="ECO:0000256" key="2">
    <source>
        <dbReference type="ARBA" id="ARBA00004141"/>
    </source>
</evidence>
<evidence type="ECO:0000256" key="7">
    <source>
        <dbReference type="ARBA" id="ARBA00022741"/>
    </source>
</evidence>
<evidence type="ECO:0000256" key="5">
    <source>
        <dbReference type="ARBA" id="ARBA00022679"/>
    </source>
</evidence>
<evidence type="ECO:0000256" key="12">
    <source>
        <dbReference type="ARBA" id="ARBA00023136"/>
    </source>
</evidence>
<dbReference type="EC" id="2.7.13.3" evidence="3"/>
<dbReference type="Pfam" id="PF02518">
    <property type="entry name" value="HATPase_c"/>
    <property type="match status" value="1"/>
</dbReference>
<dbReference type="Pfam" id="PF08521">
    <property type="entry name" value="2CSK_N"/>
    <property type="match status" value="1"/>
</dbReference>
<gene>
    <name evidence="15" type="ORF">RHIZ70_822</name>
</gene>
<keyword evidence="9" id="KW-0067">ATP-binding</keyword>
<evidence type="ECO:0000256" key="9">
    <source>
        <dbReference type="ARBA" id="ARBA00022840"/>
    </source>
</evidence>
<dbReference type="OrthoDB" id="9809766at2"/>
<dbReference type="GO" id="GO:0000155">
    <property type="term" value="F:phosphorelay sensor kinase activity"/>
    <property type="evidence" value="ECO:0007669"/>
    <property type="project" value="InterPro"/>
</dbReference>
<reference evidence="16" key="1">
    <citation type="submission" date="2018-07" db="EMBL/GenBank/DDBJ databases">
        <authorList>
            <person name="Peiro R."/>
            <person name="Begona"/>
            <person name="Cbmso G."/>
            <person name="Lopez M."/>
            <person name="Gonzalez S."/>
        </authorList>
    </citation>
    <scope>NUCLEOTIDE SEQUENCE [LARGE SCALE GENOMIC DNA]</scope>
</reference>
<dbReference type="AlphaFoldDB" id="A0A376ABH4"/>
<name>A0A376ABH4_9HYPH</name>
<dbReference type="SUPFAM" id="SSF55874">
    <property type="entry name" value="ATPase domain of HSP90 chaperone/DNA topoisomerase II/histidine kinase"/>
    <property type="match status" value="1"/>
</dbReference>
<evidence type="ECO:0000256" key="8">
    <source>
        <dbReference type="ARBA" id="ARBA00022777"/>
    </source>
</evidence>
<evidence type="ECO:0000256" key="4">
    <source>
        <dbReference type="ARBA" id="ARBA00022553"/>
    </source>
</evidence>
<evidence type="ECO:0000256" key="10">
    <source>
        <dbReference type="ARBA" id="ARBA00022989"/>
    </source>
</evidence>
<dbReference type="GO" id="GO:0005524">
    <property type="term" value="F:ATP binding"/>
    <property type="evidence" value="ECO:0007669"/>
    <property type="project" value="UniProtKB-KW"/>
</dbReference>
<dbReference type="EMBL" id="UEYP01000018">
    <property type="protein sequence ID" value="SSC65114.1"/>
    <property type="molecule type" value="Genomic_DNA"/>
</dbReference>
<comment type="subcellular location">
    <subcellularLocation>
        <location evidence="2">Membrane</location>
        <topology evidence="2">Multi-pass membrane protein</topology>
    </subcellularLocation>
</comment>
<keyword evidence="5" id="KW-0808">Transferase</keyword>
<sequence>MRSIRLRLFAILLAATGAVWLLAVLWTYLSTQHEVERVLDARLTEAARMVSSLITDHHIDVAAAVDAARASDLAANFDTTAGDYNRQLSCQIWSLQGDLVSRSESAPTASLSQHDVGFAEQIVNGERWRVYAVINPELGVRVLVGDSIEIRDGLVGDVIKGQLVPALAILPILAGLIWLSVGRGLSPLSAIAEALSSRSAEELHALNDSGAPREVRPLLQSLNALFQRVREARDREKTFIAYAAHELKTPLAGLKTQAQVALRSDSDDVRDRALLQISTSVDRTSRLVRQLIDLAVVDSAEGRLVLEMLDMSAMVEDLVGEMAALRTAREITVNAEIAPDTAIQVASKALLRLALRNILENAFQYAPPGSLVRIAASFGDGIARIDIADQGSGIDEKDQLRVMARFQRGTSANTLGSGLGLSIVEMAISKLGGRLSFLRKDGFCVRVEIPPS</sequence>
<evidence type="ECO:0000256" key="11">
    <source>
        <dbReference type="ARBA" id="ARBA00023012"/>
    </source>
</evidence>
<feature type="domain" description="Histidine kinase" evidence="13">
    <location>
        <begin position="242"/>
        <end position="452"/>
    </location>
</feature>
<dbReference type="InterPro" id="IPR005467">
    <property type="entry name" value="His_kinase_dom"/>
</dbReference>
<organism evidence="15 16">
    <name type="scientific">Ciceribacter selenitireducens ATCC BAA-1503</name>
    <dbReference type="NCBI Taxonomy" id="1336235"/>
    <lineage>
        <taxon>Bacteria</taxon>
        <taxon>Pseudomonadati</taxon>
        <taxon>Pseudomonadota</taxon>
        <taxon>Alphaproteobacteria</taxon>
        <taxon>Hyphomicrobiales</taxon>
        <taxon>Rhizobiaceae</taxon>
        <taxon>Ciceribacter</taxon>
    </lineage>
</organism>
<dbReference type="GO" id="GO:0005886">
    <property type="term" value="C:plasma membrane"/>
    <property type="evidence" value="ECO:0007669"/>
    <property type="project" value="TreeGrafter"/>
</dbReference>
<keyword evidence="6" id="KW-0812">Transmembrane</keyword>
<keyword evidence="11" id="KW-0902">Two-component regulatory system</keyword>
<dbReference type="InterPro" id="IPR036097">
    <property type="entry name" value="HisK_dim/P_sf"/>
</dbReference>
<dbReference type="Gene3D" id="1.10.287.130">
    <property type="match status" value="1"/>
</dbReference>
<evidence type="ECO:0000256" key="6">
    <source>
        <dbReference type="ARBA" id="ARBA00022692"/>
    </source>
</evidence>
<dbReference type="SMART" id="SM00388">
    <property type="entry name" value="HisKA"/>
    <property type="match status" value="1"/>
</dbReference>
<dbReference type="PROSITE" id="PS50885">
    <property type="entry name" value="HAMP"/>
    <property type="match status" value="1"/>
</dbReference>